<sequence>MSSNQARFVKSDGQLRKTGGRSGNNRGFSGGGRGGKGGGGPLLSTKSHLLRINRHCRATEGDEFSVYFLGWSKKLFSNSGNWAEESFKKSSNGQGAQSRINPASSSSEASVATAAPRTVQNGAHGQPPSLALPSGPRPDTPISTTSRPLPKAPSSQSSIGISDSTMLITPVKGEETKPFALQFGTISPGIVNGLQIPARTSSAPPNLDEQLRDQAHHDSFRAVPTQPIPPGPKQKSEPARKDVVGIEQSTSELHPPVQVKREVHQQIPTASVAPQRKSALVSMPDISMAMPFQQPPISMQFGTPVLQQMPMTLPIGNASQVPQQMFAHNLQSHPMQHQAMIHQGQGLGFGPQHGLQLGPQFGNLGIAITAPQFSQQQQQPANFGGPRKTTVKITHPETHEELRLDKRTNSHVNGSSSGQRLPRNAGPQSHTITSFTSSHYFPQMQPNSYNPSPIYFPTSTSLTTGSQPPRISYPAGQSGQAISFMNPSLLNPMPGSKSLPPFHSPSEMIKSEPPLVTAPPALPQGSVKPTAAPVGPKVGGPSVTISMPNNKAEETRFLKPAGEATFIDQCQQRNNASLTESSPQQSETLTQLSDITRGGRSVAAASVVSTKITYPGTSSAPAIPSVNSGSALLAIDSKKIEPIGRSDSLKDNQKKSSIKDLKPSQQQGQTDESATNLSSLKIYKDSSSEPVSSTQLVEGTQKIRESSGENTSTATTDLPSSCPEHSARTEARSSKSIKSKFIPADSGSTGAVKAEDAPEHFPKSCTVRGPKVSSSADFELDENISENIDSASQKTDNVTLEVECRKKMSEESEHGKAFEVSTDNSNAKVDPVPTITRSSEDGKPDVLVKEEESRTAAQRTLNMVERTAPTSLEHKYAANNEKDAPSFPHTVKDEMKITCVEDVGSFEAPISERTTISEASIVEIPEDVRTSSVASGLKDKIPSESAKVKPITGKKKKRREIFSKADAAGRSDLYNAYKGPEEKPQLAYTSESVDSSSIVDREKQEADNHDKDEVKIEEDGQRKAEVDDWEDAADISTPKLENGKQVNETNKHSDNDECEATSTKKYTRDFLLTFLEHCTDLPVSFEIGSDIADVLMSASLSNLHVVDRGAYPSPGRITERSQGVSRNDDRWSKAPGPFPLRSDGHNICPVPGVTHGVLRNPRGQASNQFPIFPGPMQSVTPQGGSLRYNSDSDQWRSQNSSRGLMPSPQTPLQVMHKAERKYEIGKVSDEEQAKQRQLKGILNKLTPQNFEKLFLQVKEVNIDNTVTLSGVISQIFDKALMEPTFCEMYANFCFHLSGALPDFTENDEKITFRRLLLNKCQEEFERGEREQAEADRVEEEGEIKQSQQEREEKRIKARRRMLGNIRLIGELYKKKMLTERIMHECIQKLLRQHEKLDVEDLESLCKLMTTIGDQIDHAKAKEHMDAYFEAMIKLSTNQELPSRVRFMLRDVIDLRKNRWQQRRKVEGPKKIEEVHRDAAQERQSQTSRLTRGPSMNSSSRRGPPIDYGPRASSILPSPGSQTGGLRGLPSQARGYGMQDVRSEDRHPLENRTLLLPLTQRPDDSSITLGPQGGLARGMSFRGQTSMSSSLGETLLSVGDNRRMTSGSNVYNTPDRVPYSSREDAALRTLDRSCAPPNTPAGRTHESLGCTLIAASDSKPLNEEALREKSISAIREFYSAKDEEEVALCIKELNSPSFYPSMVSLWVTDSFERKDIERDLLAKLLVDLCKSQDSLLSENQLSQGFGSVLSSLEDAVNDAPRAAEFLGRIFVKVILENVVSLRDIGKLIHEGGEEPGRLLEIGLASEVLGSILESIKLEKGEFTMKEILVNSNLRLEDFRPPHSKSKKLDAFL</sequence>
<dbReference type="PANTHER" id="PTHR23253">
    <property type="entry name" value="EUKARYOTIC TRANSLATION INITIATION FACTOR 4 GAMMA"/>
    <property type="match status" value="1"/>
</dbReference>
<reference evidence="12" key="1">
    <citation type="journal article" date="2017" name="Nat. Commun.">
        <title>The asparagus genome sheds light on the origin and evolution of a young Y chromosome.</title>
        <authorList>
            <person name="Harkess A."/>
            <person name="Zhou J."/>
            <person name="Xu C."/>
            <person name="Bowers J.E."/>
            <person name="Van der Hulst R."/>
            <person name="Ayyampalayam S."/>
            <person name="Mercati F."/>
            <person name="Riccardi P."/>
            <person name="McKain M.R."/>
            <person name="Kakrana A."/>
            <person name="Tang H."/>
            <person name="Ray J."/>
            <person name="Groenendijk J."/>
            <person name="Arikit S."/>
            <person name="Mathioni S.M."/>
            <person name="Nakano M."/>
            <person name="Shan H."/>
            <person name="Telgmann-Rauber A."/>
            <person name="Kanno A."/>
            <person name="Yue Z."/>
            <person name="Chen H."/>
            <person name="Li W."/>
            <person name="Chen Y."/>
            <person name="Xu X."/>
            <person name="Zhang Y."/>
            <person name="Luo S."/>
            <person name="Chen H."/>
            <person name="Gao J."/>
            <person name="Mao Z."/>
            <person name="Pires J.C."/>
            <person name="Luo M."/>
            <person name="Kudrna D."/>
            <person name="Wing R.A."/>
            <person name="Meyers B.C."/>
            <person name="Yi K."/>
            <person name="Kong H."/>
            <person name="Lavrijsen P."/>
            <person name="Sunseri F."/>
            <person name="Falavigna A."/>
            <person name="Ye Y."/>
            <person name="Leebens-Mack J.H."/>
            <person name="Chen G."/>
        </authorList>
    </citation>
    <scope>NUCLEOTIDE SEQUENCE [LARGE SCALE GENOMIC DNA]</scope>
    <source>
        <strain evidence="12">cv. DH0086</strain>
    </source>
</reference>
<dbReference type="OMA" id="ANFCFYL"/>
<feature type="compositionally biased region" description="Polar residues" evidence="9">
    <location>
        <begin position="688"/>
        <end position="698"/>
    </location>
</feature>
<dbReference type="InterPro" id="IPR016024">
    <property type="entry name" value="ARM-type_fold"/>
</dbReference>
<dbReference type="Pfam" id="PF02854">
    <property type="entry name" value="MIF4G"/>
    <property type="match status" value="1"/>
</dbReference>
<feature type="compositionally biased region" description="Polar residues" evidence="9">
    <location>
        <begin position="987"/>
        <end position="998"/>
    </location>
</feature>
<dbReference type="Gramene" id="ONK55602">
    <property type="protein sequence ID" value="ONK55602"/>
    <property type="gene ID" value="A4U43_UnF1140"/>
</dbReference>
<feature type="region of interest" description="Disordered" evidence="9">
    <location>
        <begin position="398"/>
        <end position="429"/>
    </location>
</feature>
<feature type="compositionally biased region" description="Low complexity" evidence="9">
    <location>
        <begin position="103"/>
        <end position="115"/>
    </location>
</feature>
<dbReference type="GO" id="GO:0006417">
    <property type="term" value="P:regulation of translation"/>
    <property type="evidence" value="ECO:0007669"/>
    <property type="project" value="UniProtKB-KW"/>
</dbReference>
<evidence type="ECO:0000256" key="5">
    <source>
        <dbReference type="ARBA" id="ARBA00053217"/>
    </source>
</evidence>
<feature type="region of interest" description="Disordered" evidence="9">
    <location>
        <begin position="805"/>
        <end position="857"/>
    </location>
</feature>
<dbReference type="PANTHER" id="PTHR23253:SF9">
    <property type="entry name" value="EUKARYOTIC TRANSLATION INITIATION FACTOR 4 GAMMA 2"/>
    <property type="match status" value="1"/>
</dbReference>
<feature type="region of interest" description="Disordered" evidence="9">
    <location>
        <begin position="926"/>
        <end position="1060"/>
    </location>
</feature>
<evidence type="ECO:0000313" key="11">
    <source>
        <dbReference type="EMBL" id="ONK55602.1"/>
    </source>
</evidence>
<evidence type="ECO:0000256" key="4">
    <source>
        <dbReference type="ARBA" id="ARBA00022917"/>
    </source>
</evidence>
<accession>A0A1R3L7K5</accession>
<organism evidence="11 12">
    <name type="scientific">Asparagus officinalis</name>
    <name type="common">Garden asparagus</name>
    <dbReference type="NCBI Taxonomy" id="4686"/>
    <lineage>
        <taxon>Eukaryota</taxon>
        <taxon>Viridiplantae</taxon>
        <taxon>Streptophyta</taxon>
        <taxon>Embryophyta</taxon>
        <taxon>Tracheophyta</taxon>
        <taxon>Spermatophyta</taxon>
        <taxon>Magnoliopsida</taxon>
        <taxon>Liliopsida</taxon>
        <taxon>Asparagales</taxon>
        <taxon>Asparagaceae</taxon>
        <taxon>Asparagoideae</taxon>
        <taxon>Asparagus</taxon>
    </lineage>
</organism>
<evidence type="ECO:0000256" key="2">
    <source>
        <dbReference type="ARBA" id="ARBA00022540"/>
    </source>
</evidence>
<feature type="compositionally biased region" description="Gly residues" evidence="9">
    <location>
        <begin position="28"/>
        <end position="41"/>
    </location>
</feature>
<keyword evidence="4" id="KW-0648">Protein biosynthesis</keyword>
<dbReference type="GO" id="GO:0003743">
    <property type="term" value="F:translation initiation factor activity"/>
    <property type="evidence" value="ECO:0007669"/>
    <property type="project" value="UniProtKB-KW"/>
</dbReference>
<evidence type="ECO:0000256" key="3">
    <source>
        <dbReference type="ARBA" id="ARBA00022845"/>
    </source>
</evidence>
<evidence type="ECO:0000259" key="10">
    <source>
        <dbReference type="PROSITE" id="PS51366"/>
    </source>
</evidence>
<dbReference type="InterPro" id="IPR003890">
    <property type="entry name" value="MIF4G-like_typ-3"/>
</dbReference>
<feature type="region of interest" description="Disordered" evidence="9">
    <location>
        <begin position="1327"/>
        <end position="1351"/>
    </location>
</feature>
<feature type="compositionally biased region" description="Basic and acidic residues" evidence="9">
    <location>
        <begin position="1463"/>
        <end position="1480"/>
    </location>
</feature>
<dbReference type="SUPFAM" id="SSF48371">
    <property type="entry name" value="ARM repeat"/>
    <property type="match status" value="2"/>
</dbReference>
<feature type="region of interest" description="Disordered" evidence="9">
    <location>
        <begin position="84"/>
        <end position="163"/>
    </location>
</feature>
<feature type="region of interest" description="Disordered" evidence="9">
    <location>
        <begin position="1"/>
        <end position="44"/>
    </location>
</feature>
<feature type="compositionally biased region" description="Polar residues" evidence="9">
    <location>
        <begin position="708"/>
        <end position="719"/>
    </location>
</feature>
<dbReference type="PROSITE" id="PS51366">
    <property type="entry name" value="MI"/>
    <property type="match status" value="1"/>
</dbReference>
<dbReference type="FunFam" id="1.25.40.180:FF:000024">
    <property type="entry name" value="Eukaryotic translation initiation factor 4G"/>
    <property type="match status" value="1"/>
</dbReference>
<evidence type="ECO:0000256" key="6">
    <source>
        <dbReference type="ARBA" id="ARBA00065571"/>
    </source>
</evidence>
<feature type="compositionally biased region" description="Polar residues" evidence="9">
    <location>
        <begin position="663"/>
        <end position="679"/>
    </location>
</feature>
<feature type="compositionally biased region" description="Basic and acidic residues" evidence="9">
    <location>
        <begin position="753"/>
        <end position="762"/>
    </location>
</feature>
<feature type="compositionally biased region" description="Basic and acidic residues" evidence="9">
    <location>
        <begin position="838"/>
        <end position="854"/>
    </location>
</feature>
<feature type="compositionally biased region" description="Low complexity" evidence="9">
    <location>
        <begin position="154"/>
        <end position="163"/>
    </location>
</feature>
<evidence type="ECO:0000256" key="9">
    <source>
        <dbReference type="SAM" id="MobiDB-lite"/>
    </source>
</evidence>
<feature type="compositionally biased region" description="Basic and acidic residues" evidence="9">
    <location>
        <begin position="398"/>
        <end position="408"/>
    </location>
</feature>
<comment type="function">
    <text evidence="5">Component of the protein complex eIF4F, which is involved in the recognition of the mRNA cap, ATP-dependent unwinding of 5'-terminal secondary structure and recruitment of mRNA to the ribosome.</text>
</comment>
<feature type="region of interest" description="Disordered" evidence="9">
    <location>
        <begin position="1596"/>
        <end position="1617"/>
    </location>
</feature>
<dbReference type="Pfam" id="PF02847">
    <property type="entry name" value="MA3"/>
    <property type="match status" value="1"/>
</dbReference>
<dbReference type="Proteomes" id="UP000243459">
    <property type="component" value="Unassembled WGS sequence"/>
</dbReference>
<feature type="compositionally biased region" description="Basic and acidic residues" evidence="9">
    <location>
        <begin position="960"/>
        <end position="969"/>
    </location>
</feature>
<dbReference type="Gene3D" id="1.25.40.180">
    <property type="match status" value="2"/>
</dbReference>
<feature type="compositionally biased region" description="Basic and acidic residues" evidence="9">
    <location>
        <begin position="644"/>
        <end position="662"/>
    </location>
</feature>
<dbReference type="SMART" id="SM00544">
    <property type="entry name" value="MA3"/>
    <property type="match status" value="1"/>
</dbReference>
<evidence type="ECO:0000256" key="1">
    <source>
        <dbReference type="ARBA" id="ARBA00005775"/>
    </source>
</evidence>
<comment type="similarity">
    <text evidence="1">Belongs to the eukaryotic initiation factor 4G family.</text>
</comment>
<evidence type="ECO:0000313" key="12">
    <source>
        <dbReference type="Proteomes" id="UP000243459"/>
    </source>
</evidence>
<feature type="compositionally biased region" description="Basic and acidic residues" evidence="9">
    <location>
        <begin position="1540"/>
        <end position="1549"/>
    </location>
</feature>
<keyword evidence="2" id="KW-0396">Initiation factor</keyword>
<feature type="compositionally biased region" description="Polar residues" evidence="9">
    <location>
        <begin position="89"/>
        <end position="102"/>
    </location>
</feature>
<feature type="region of interest" description="Disordered" evidence="9">
    <location>
        <begin position="644"/>
        <end position="771"/>
    </location>
</feature>
<keyword evidence="12" id="KW-1185">Reference proteome</keyword>
<feature type="compositionally biased region" description="Basic and acidic residues" evidence="9">
    <location>
        <begin position="999"/>
        <end position="1026"/>
    </location>
</feature>
<dbReference type="EMBL" id="KV863357">
    <property type="protein sequence ID" value="ONK55602.1"/>
    <property type="molecule type" value="Genomic_DNA"/>
</dbReference>
<dbReference type="SMART" id="SM00543">
    <property type="entry name" value="MIF4G"/>
    <property type="match status" value="1"/>
</dbReference>
<name>A0A1R3L7K5_ASPOF</name>
<feature type="region of interest" description="Disordered" evidence="9">
    <location>
        <begin position="221"/>
        <end position="241"/>
    </location>
</feature>
<evidence type="ECO:0000256" key="7">
    <source>
        <dbReference type="ARBA" id="ARBA00067320"/>
    </source>
</evidence>
<evidence type="ECO:0000256" key="8">
    <source>
        <dbReference type="ARBA" id="ARBA00079578"/>
    </source>
</evidence>
<protein>
    <recommendedName>
        <fullName evidence="7">Eukaryotic translation initiation factor 4G</fullName>
    </recommendedName>
    <alternativeName>
        <fullName evidence="8">Eukaryotic initiation factor 4F subunit p220</fullName>
    </alternativeName>
</protein>
<feature type="compositionally biased region" description="Basic and acidic residues" evidence="9">
    <location>
        <begin position="805"/>
        <end position="817"/>
    </location>
</feature>
<dbReference type="InterPro" id="IPR003891">
    <property type="entry name" value="Initiation_fac_eIF4g_MI"/>
</dbReference>
<comment type="subunit">
    <text evidence="6">EIF4F is a multi-subunit complex, the composition of which varies with external and internal environmental conditions. It is composed of at least EIF4A, EIF4E and EIF4G. In higher plants two isoforms of EIF4F have been identified, named isoform EIF4F and isoform EIF(iso)4F. Isoform EIF4F has subunits p220 and p26, whereas isoform EIF(iso)4F has subunits p82 and p28.</text>
</comment>
<proteinExistence type="inferred from homology"/>
<feature type="compositionally biased region" description="Polar residues" evidence="9">
    <location>
        <begin position="410"/>
        <end position="419"/>
    </location>
</feature>
<dbReference type="GO" id="GO:0003729">
    <property type="term" value="F:mRNA binding"/>
    <property type="evidence" value="ECO:0007669"/>
    <property type="project" value="TreeGrafter"/>
</dbReference>
<feature type="domain" description="MI" evidence="10">
    <location>
        <begin position="1664"/>
        <end position="1788"/>
    </location>
</feature>
<dbReference type="GO" id="GO:0016281">
    <property type="term" value="C:eukaryotic translation initiation factor 4F complex"/>
    <property type="evidence" value="ECO:0007669"/>
    <property type="project" value="TreeGrafter"/>
</dbReference>
<feature type="region of interest" description="Disordered" evidence="9">
    <location>
        <begin position="1462"/>
        <end position="1549"/>
    </location>
</feature>
<gene>
    <name evidence="11" type="ORF">A4U43_UnF1140</name>
</gene>
<feature type="compositionally biased region" description="Polar residues" evidence="9">
    <location>
        <begin position="1481"/>
        <end position="1500"/>
    </location>
</feature>
<dbReference type="FunFam" id="1.25.40.180:FF:000034">
    <property type="entry name" value="Eukaryotic translation initiation factor 4G"/>
    <property type="match status" value="1"/>
</dbReference>
<keyword evidence="3" id="KW-0810">Translation regulation</keyword>